<proteinExistence type="predicted"/>
<sequence length="140" mass="16029">MDGSIHREILKSVPKGNAIDVGAHVGIWSRQLTKKFDEVYAWEPIESNCECLRQNVPDVKIFPFAAASKQSKKFAKPDQEGNYGGYQLNEEEGEEVIVKVIDDFDFKNITFIQMHIKGMEYEALLGLERTIEKYLPTIVY</sequence>
<dbReference type="NCBIfam" id="TIGR01444">
    <property type="entry name" value="fkbM_fam"/>
    <property type="match status" value="1"/>
</dbReference>
<dbReference type="SUPFAM" id="SSF53335">
    <property type="entry name" value="S-adenosyl-L-methionine-dependent methyltransferases"/>
    <property type="match status" value="1"/>
</dbReference>
<evidence type="ECO:0000259" key="1">
    <source>
        <dbReference type="Pfam" id="PF05050"/>
    </source>
</evidence>
<feature type="non-terminal residue" evidence="2">
    <location>
        <position position="140"/>
    </location>
</feature>
<dbReference type="AlphaFoldDB" id="A0A381ZV22"/>
<reference evidence="2" key="1">
    <citation type="submission" date="2018-05" db="EMBL/GenBank/DDBJ databases">
        <authorList>
            <person name="Lanie J.A."/>
            <person name="Ng W.-L."/>
            <person name="Kazmierczak K.M."/>
            <person name="Andrzejewski T.M."/>
            <person name="Davidsen T.M."/>
            <person name="Wayne K.J."/>
            <person name="Tettelin H."/>
            <person name="Glass J.I."/>
            <person name="Rusch D."/>
            <person name="Podicherti R."/>
            <person name="Tsui H.-C.T."/>
            <person name="Winkler M.E."/>
        </authorList>
    </citation>
    <scope>NUCLEOTIDE SEQUENCE</scope>
</reference>
<accession>A0A381ZV22</accession>
<dbReference type="InterPro" id="IPR029063">
    <property type="entry name" value="SAM-dependent_MTases_sf"/>
</dbReference>
<evidence type="ECO:0000313" key="2">
    <source>
        <dbReference type="EMBL" id="SVA92593.1"/>
    </source>
</evidence>
<dbReference type="InterPro" id="IPR052514">
    <property type="entry name" value="SAM-dependent_MTase"/>
</dbReference>
<organism evidence="2">
    <name type="scientific">marine metagenome</name>
    <dbReference type="NCBI Taxonomy" id="408172"/>
    <lineage>
        <taxon>unclassified sequences</taxon>
        <taxon>metagenomes</taxon>
        <taxon>ecological metagenomes</taxon>
    </lineage>
</organism>
<dbReference type="Gene3D" id="3.40.50.150">
    <property type="entry name" value="Vaccinia Virus protein VP39"/>
    <property type="match status" value="1"/>
</dbReference>
<dbReference type="PANTHER" id="PTHR34203">
    <property type="entry name" value="METHYLTRANSFERASE, FKBM FAMILY PROTEIN"/>
    <property type="match status" value="1"/>
</dbReference>
<feature type="domain" description="Methyltransferase FkbM" evidence="1">
    <location>
        <begin position="20"/>
        <end position="139"/>
    </location>
</feature>
<dbReference type="InterPro" id="IPR006342">
    <property type="entry name" value="FkbM_mtfrase"/>
</dbReference>
<gene>
    <name evidence="2" type="ORF">METZ01_LOCUS145447</name>
</gene>
<dbReference type="PANTHER" id="PTHR34203:SF15">
    <property type="entry name" value="SLL1173 PROTEIN"/>
    <property type="match status" value="1"/>
</dbReference>
<protein>
    <recommendedName>
        <fullName evidence="1">Methyltransferase FkbM domain-containing protein</fullName>
    </recommendedName>
</protein>
<name>A0A381ZV22_9ZZZZ</name>
<dbReference type="Pfam" id="PF05050">
    <property type="entry name" value="Methyltransf_21"/>
    <property type="match status" value="1"/>
</dbReference>
<dbReference type="EMBL" id="UINC01022610">
    <property type="protein sequence ID" value="SVA92593.1"/>
    <property type="molecule type" value="Genomic_DNA"/>
</dbReference>